<feature type="domain" description="Methyltransferase" evidence="2">
    <location>
        <begin position="56"/>
        <end position="151"/>
    </location>
</feature>
<gene>
    <name evidence="3" type="ORF">Phou_009960</name>
</gene>
<dbReference type="GO" id="GO:0016740">
    <property type="term" value="F:transferase activity"/>
    <property type="evidence" value="ECO:0007669"/>
    <property type="project" value="UniProtKB-KW"/>
</dbReference>
<evidence type="ECO:0000313" key="3">
    <source>
        <dbReference type="EMBL" id="GFJ76816.1"/>
    </source>
</evidence>
<dbReference type="AlphaFoldDB" id="A0A6V8K4B3"/>
<dbReference type="RefSeq" id="WP_246273244.1">
    <property type="nucleotide sequence ID" value="NZ_BAABGO010000005.1"/>
</dbReference>
<dbReference type="EMBL" id="BLPF01000001">
    <property type="protein sequence ID" value="GFJ76816.1"/>
    <property type="molecule type" value="Genomic_DNA"/>
</dbReference>
<comment type="caution">
    <text evidence="3">The sequence shown here is derived from an EMBL/GenBank/DDBJ whole genome shotgun (WGS) entry which is preliminary data.</text>
</comment>
<keyword evidence="1" id="KW-0808">Transferase</keyword>
<keyword evidence="4" id="KW-1185">Reference proteome</keyword>
<reference evidence="3 4" key="1">
    <citation type="submission" date="2020-03" db="EMBL/GenBank/DDBJ databases">
        <title>Whole genome shotgun sequence of Phytohabitans houttuyneae NBRC 108639.</title>
        <authorList>
            <person name="Komaki H."/>
            <person name="Tamura T."/>
        </authorList>
    </citation>
    <scope>NUCLEOTIDE SEQUENCE [LARGE SCALE GENOMIC DNA]</scope>
    <source>
        <strain evidence="3 4">NBRC 108639</strain>
    </source>
</reference>
<reference evidence="3 4" key="2">
    <citation type="submission" date="2020-03" db="EMBL/GenBank/DDBJ databases">
        <authorList>
            <person name="Ichikawa N."/>
            <person name="Kimura A."/>
            <person name="Kitahashi Y."/>
            <person name="Uohara A."/>
        </authorList>
    </citation>
    <scope>NUCLEOTIDE SEQUENCE [LARGE SCALE GENOMIC DNA]</scope>
    <source>
        <strain evidence="3 4">NBRC 108639</strain>
    </source>
</reference>
<protein>
    <recommendedName>
        <fullName evidence="2">Methyltransferase domain-containing protein</fullName>
    </recommendedName>
</protein>
<proteinExistence type="predicted"/>
<evidence type="ECO:0000256" key="1">
    <source>
        <dbReference type="ARBA" id="ARBA00022679"/>
    </source>
</evidence>
<name>A0A6V8K4B3_9ACTN</name>
<dbReference type="InterPro" id="IPR029063">
    <property type="entry name" value="SAM-dependent_MTases_sf"/>
</dbReference>
<evidence type="ECO:0000313" key="4">
    <source>
        <dbReference type="Proteomes" id="UP000482800"/>
    </source>
</evidence>
<dbReference type="Pfam" id="PF13649">
    <property type="entry name" value="Methyltransf_25"/>
    <property type="match status" value="1"/>
</dbReference>
<dbReference type="CDD" id="cd02440">
    <property type="entry name" value="AdoMet_MTases"/>
    <property type="match status" value="1"/>
</dbReference>
<dbReference type="SUPFAM" id="SSF53335">
    <property type="entry name" value="S-adenosyl-L-methionine-dependent methyltransferases"/>
    <property type="match status" value="1"/>
</dbReference>
<dbReference type="InterPro" id="IPR041698">
    <property type="entry name" value="Methyltransf_25"/>
</dbReference>
<dbReference type="PANTHER" id="PTHR43861">
    <property type="entry name" value="TRANS-ACONITATE 2-METHYLTRANSFERASE-RELATED"/>
    <property type="match status" value="1"/>
</dbReference>
<accession>A0A6V8K4B3</accession>
<dbReference type="Proteomes" id="UP000482800">
    <property type="component" value="Unassembled WGS sequence"/>
</dbReference>
<organism evidence="3 4">
    <name type="scientific">Phytohabitans houttuyneae</name>
    <dbReference type="NCBI Taxonomy" id="1076126"/>
    <lineage>
        <taxon>Bacteria</taxon>
        <taxon>Bacillati</taxon>
        <taxon>Actinomycetota</taxon>
        <taxon>Actinomycetes</taxon>
        <taxon>Micromonosporales</taxon>
        <taxon>Micromonosporaceae</taxon>
    </lineage>
</organism>
<sequence length="295" mass="30796">MVQPTIDPVRIKQQQRVTWDAVSVGWEASTDLFERYAAQVTRHLLAAGGVGPGQAVLDVGTGLGEPALSAARLVGPRGRVLGIDLAPAMVEAARRRAAGMPNVEYAVADVEDGDRLPAGPFDVALSRWGLMFAVDHVAAFRAIARLLVPGGVLAAAVWGPPPAAPIVAFSFAAVSQRLQLPPPPPGLPGPFSMADPAQLAAEVRAAGFVDVTVEEVMVPFRFASVAEYTGFSRAITPPGLLDTIRERTGDAGDPATWRAVGEAARERFADGDGLLLRSTALCLRATTPRAASPAA</sequence>
<dbReference type="Gene3D" id="3.40.50.150">
    <property type="entry name" value="Vaccinia Virus protein VP39"/>
    <property type="match status" value="1"/>
</dbReference>
<evidence type="ECO:0000259" key="2">
    <source>
        <dbReference type="Pfam" id="PF13649"/>
    </source>
</evidence>